<gene>
    <name evidence="3" type="ORF">IV203_022143</name>
</gene>
<sequence>MVSLSLDGSSMTSQAIAEALVRIQKEENGDPSSTDELFLREVDFDADQVALVVDVIRSKSSSGGGWKSIHISHCSGLVNDAIMACMSSTNLPNLFLQQSVINPQTTYCLTYGLKYNKELLSLKLSIPWDASTSRNLSTALARNFTLQELSLENSTNFEEPGVVMNLSFGLRLNQHLKSLNLDGCYLQDEHVSSMLLALDGHSSIERLSLKRNSCHQKGMSAVAILLHANQLQELDLSFLVRPTKEQREREEQKEEEQKQEEEKEETQEEDNDKKNEFSETNGVDDDAKPPAKDDNKESEIEPDEAIVDDEDNDDDENDLEEEAETQVRNTSLRFLWLAGNGVGDDYLESVMNVFGKGSQLETLSLFGNRLSSQGIKRNLLKKLPHLKNMKKLFLGNNTYFKPFHLKDELIEALEKNYSLEEVMIKDLMETDPDTIALQDLLTYYCRLNKSGRRIMACFVGGNKENAPSVPLGLWPVLFERANRMHHQEVDLEDGVDQASDEKISSYAAGAIYSLLHGPVLYENHELVPQR</sequence>
<dbReference type="EMBL" id="JAGRRH010000023">
    <property type="protein sequence ID" value="KAG7344135.1"/>
    <property type="molecule type" value="Genomic_DNA"/>
</dbReference>
<dbReference type="AlphaFoldDB" id="A0A9K3KI61"/>
<keyword evidence="1" id="KW-0677">Repeat</keyword>
<evidence type="ECO:0000256" key="2">
    <source>
        <dbReference type="SAM" id="MobiDB-lite"/>
    </source>
</evidence>
<accession>A0A9K3KI61</accession>
<name>A0A9K3KI61_9STRA</name>
<dbReference type="PANTHER" id="PTHR24111:SF0">
    <property type="entry name" value="LEUCINE-RICH REPEAT-CONTAINING PROTEIN"/>
    <property type="match status" value="1"/>
</dbReference>
<protein>
    <submittedName>
        <fullName evidence="3">Leucine rich repeat LRR-containing protein</fullName>
    </submittedName>
</protein>
<evidence type="ECO:0000256" key="1">
    <source>
        <dbReference type="ARBA" id="ARBA00022737"/>
    </source>
</evidence>
<feature type="region of interest" description="Disordered" evidence="2">
    <location>
        <begin position="245"/>
        <end position="326"/>
    </location>
</feature>
<feature type="compositionally biased region" description="Acidic residues" evidence="2">
    <location>
        <begin position="257"/>
        <end position="270"/>
    </location>
</feature>
<feature type="compositionally biased region" description="Basic and acidic residues" evidence="2">
    <location>
        <begin position="245"/>
        <end position="256"/>
    </location>
</feature>
<keyword evidence="4" id="KW-1185">Reference proteome</keyword>
<evidence type="ECO:0000313" key="3">
    <source>
        <dbReference type="EMBL" id="KAG7344135.1"/>
    </source>
</evidence>
<dbReference type="Pfam" id="PF13516">
    <property type="entry name" value="LRR_6"/>
    <property type="match status" value="1"/>
</dbReference>
<reference evidence="3" key="1">
    <citation type="journal article" date="2021" name="Sci. Rep.">
        <title>Diploid genomic architecture of Nitzschia inconspicua, an elite biomass production diatom.</title>
        <authorList>
            <person name="Oliver A."/>
            <person name="Podell S."/>
            <person name="Pinowska A."/>
            <person name="Traller J.C."/>
            <person name="Smith S.R."/>
            <person name="McClure R."/>
            <person name="Beliaev A."/>
            <person name="Bohutskyi P."/>
            <person name="Hill E.A."/>
            <person name="Rabines A."/>
            <person name="Zheng H."/>
            <person name="Allen L.Z."/>
            <person name="Kuo A."/>
            <person name="Grigoriev I.V."/>
            <person name="Allen A.E."/>
            <person name="Hazlebeck D."/>
            <person name="Allen E.E."/>
        </authorList>
    </citation>
    <scope>NUCLEOTIDE SEQUENCE</scope>
    <source>
        <strain evidence="3">Hildebrandi</strain>
    </source>
</reference>
<organism evidence="3 4">
    <name type="scientific">Nitzschia inconspicua</name>
    <dbReference type="NCBI Taxonomy" id="303405"/>
    <lineage>
        <taxon>Eukaryota</taxon>
        <taxon>Sar</taxon>
        <taxon>Stramenopiles</taxon>
        <taxon>Ochrophyta</taxon>
        <taxon>Bacillariophyta</taxon>
        <taxon>Bacillariophyceae</taxon>
        <taxon>Bacillariophycidae</taxon>
        <taxon>Bacillariales</taxon>
        <taxon>Bacillariaceae</taxon>
        <taxon>Nitzschia</taxon>
    </lineage>
</organism>
<feature type="compositionally biased region" description="Basic and acidic residues" evidence="2">
    <location>
        <begin position="285"/>
        <end position="299"/>
    </location>
</feature>
<proteinExistence type="predicted"/>
<dbReference type="OrthoDB" id="10640652at2759"/>
<dbReference type="Proteomes" id="UP000693970">
    <property type="component" value="Unassembled WGS sequence"/>
</dbReference>
<comment type="caution">
    <text evidence="3">The sequence shown here is derived from an EMBL/GenBank/DDBJ whole genome shotgun (WGS) entry which is preliminary data.</text>
</comment>
<feature type="compositionally biased region" description="Acidic residues" evidence="2">
    <location>
        <begin position="300"/>
        <end position="324"/>
    </location>
</feature>
<dbReference type="InterPro" id="IPR052201">
    <property type="entry name" value="LRR-containing_regulator"/>
</dbReference>
<dbReference type="PANTHER" id="PTHR24111">
    <property type="entry name" value="LEUCINE-RICH REPEAT-CONTAINING PROTEIN 34"/>
    <property type="match status" value="1"/>
</dbReference>
<dbReference type="InterPro" id="IPR001611">
    <property type="entry name" value="Leu-rich_rpt"/>
</dbReference>
<evidence type="ECO:0000313" key="4">
    <source>
        <dbReference type="Proteomes" id="UP000693970"/>
    </source>
</evidence>
<reference evidence="3" key="2">
    <citation type="submission" date="2021-04" db="EMBL/GenBank/DDBJ databases">
        <authorList>
            <person name="Podell S."/>
        </authorList>
    </citation>
    <scope>NUCLEOTIDE SEQUENCE</scope>
    <source>
        <strain evidence="3">Hildebrandi</strain>
    </source>
</reference>